<evidence type="ECO:0000256" key="1">
    <source>
        <dbReference type="ARBA" id="ARBA00023002"/>
    </source>
</evidence>
<proteinExistence type="predicted"/>
<keyword evidence="5" id="KW-1185">Reference proteome</keyword>
<protein>
    <recommendedName>
        <fullName evidence="3">FAD-binding domain-containing protein</fullName>
    </recommendedName>
</protein>
<accession>A0ABP9REI6</accession>
<dbReference type="Gene3D" id="3.50.50.60">
    <property type="entry name" value="FAD/NAD(P)-binding domain"/>
    <property type="match status" value="1"/>
</dbReference>
<name>A0ABP9REI6_9PSEU</name>
<evidence type="ECO:0000313" key="5">
    <source>
        <dbReference type="Proteomes" id="UP001428817"/>
    </source>
</evidence>
<feature type="domain" description="FAD-binding" evidence="3">
    <location>
        <begin position="6"/>
        <end position="325"/>
    </location>
</feature>
<dbReference type="Gene3D" id="3.30.9.20">
    <property type="match status" value="1"/>
</dbReference>
<dbReference type="EMBL" id="BAABJP010000068">
    <property type="protein sequence ID" value="GAA5176178.1"/>
    <property type="molecule type" value="Genomic_DNA"/>
</dbReference>
<dbReference type="InterPro" id="IPR050631">
    <property type="entry name" value="PheA/TfdB_FAD_monoxygenase"/>
</dbReference>
<comment type="caution">
    <text evidence="4">The sequence shown here is derived from an EMBL/GenBank/DDBJ whole genome shotgun (WGS) entry which is preliminary data.</text>
</comment>
<evidence type="ECO:0000259" key="3">
    <source>
        <dbReference type="Pfam" id="PF01494"/>
    </source>
</evidence>
<keyword evidence="2" id="KW-0520">NAD</keyword>
<keyword evidence="1" id="KW-0560">Oxidoreductase</keyword>
<dbReference type="Pfam" id="PF01494">
    <property type="entry name" value="FAD_binding_3"/>
    <property type="match status" value="1"/>
</dbReference>
<dbReference type="InterPro" id="IPR002938">
    <property type="entry name" value="FAD-bd"/>
</dbReference>
<dbReference type="Proteomes" id="UP001428817">
    <property type="component" value="Unassembled WGS sequence"/>
</dbReference>
<dbReference type="PANTHER" id="PTHR43476:SF4">
    <property type="entry name" value="BLR0106 PROTEIN"/>
    <property type="match status" value="1"/>
</dbReference>
<evidence type="ECO:0000313" key="4">
    <source>
        <dbReference type="EMBL" id="GAA5176178.1"/>
    </source>
</evidence>
<dbReference type="InterPro" id="IPR036188">
    <property type="entry name" value="FAD/NAD-bd_sf"/>
</dbReference>
<dbReference type="PANTHER" id="PTHR43476">
    <property type="entry name" value="3-(3-HYDROXY-PHENYL)PROPIONATE/3-HYDROXYCINNAMIC ACID HYDROXYLASE"/>
    <property type="match status" value="1"/>
</dbReference>
<organism evidence="4 5">
    <name type="scientific">Pseudonocardia eucalypti</name>
    <dbReference type="NCBI Taxonomy" id="648755"/>
    <lineage>
        <taxon>Bacteria</taxon>
        <taxon>Bacillati</taxon>
        <taxon>Actinomycetota</taxon>
        <taxon>Actinomycetes</taxon>
        <taxon>Pseudonocardiales</taxon>
        <taxon>Pseudonocardiaceae</taxon>
        <taxon>Pseudonocardia</taxon>
    </lineage>
</organism>
<gene>
    <name evidence="4" type="ORF">GCM10023321_83890</name>
</gene>
<dbReference type="RefSeq" id="WP_185065703.1">
    <property type="nucleotide sequence ID" value="NZ_BAABJP010000068.1"/>
</dbReference>
<evidence type="ECO:0000256" key="2">
    <source>
        <dbReference type="ARBA" id="ARBA00023027"/>
    </source>
</evidence>
<dbReference type="PRINTS" id="PR00420">
    <property type="entry name" value="RNGMNOXGNASE"/>
</dbReference>
<reference evidence="5" key="1">
    <citation type="journal article" date="2019" name="Int. J. Syst. Evol. Microbiol.">
        <title>The Global Catalogue of Microorganisms (GCM) 10K type strain sequencing project: providing services to taxonomists for standard genome sequencing and annotation.</title>
        <authorList>
            <consortium name="The Broad Institute Genomics Platform"/>
            <consortium name="The Broad Institute Genome Sequencing Center for Infectious Disease"/>
            <person name="Wu L."/>
            <person name="Ma J."/>
        </authorList>
    </citation>
    <scope>NUCLEOTIDE SEQUENCE [LARGE SCALE GENOMIC DNA]</scope>
    <source>
        <strain evidence="5">JCM 18303</strain>
    </source>
</reference>
<dbReference type="SUPFAM" id="SSF51905">
    <property type="entry name" value="FAD/NAD(P)-binding domain"/>
    <property type="match status" value="1"/>
</dbReference>
<sequence>MKVRKAAVVGGGPGGLYAARLMRLADPGLEVVVHEQGLPETTFGFGVALGARTQRNLEAADPDSLRDILAASYPHDMSMRVGDRVARVPGGRLVAIARTELLAVLGRHAEKAGVELRHGERVDPADLDADVVVVADGVSSATRTGGADAFGASVEVGRGLFLWAGTDFALDEAMFAPATTEHGTFVAHAYPYAPDRSTFLVEADEGTWRRAGFDRTTDETPSDASDETALAYLSDAFAQRLRGHRLIGNRTRWQRFRTVTCARWSDGNRVLLGDAAHTAHYSVGSGTKLAMEDAIALCEALAAAPDRDAAFAGYQRRRKPEVARMQALARRSQRWWDSFPARTHLPVEQLTVAYMSRAGNVPLARFAASTPGVVRAGLAQYSGEPPERVDLADPDAWVSARPWAGFPSRVVHRGMLTDFTEVTNVPADPWCAEADELVRRLTRAGRAAWVTGPADRGDLLTRLEFAERLRLAGLPMVIAEGPAELFPDLTAGLAAGRTDLIAIQNRP</sequence>